<feature type="transmembrane region" description="Helical" evidence="1">
    <location>
        <begin position="39"/>
        <end position="57"/>
    </location>
</feature>
<sequence>MDRNSICCWTTWKGCLGWTRHLHRRDTVRHFLHHPAMKFFAFFLAFFFAFFALTFAADPKKEALGPCVAGECPPGFECLEKLCYQKND</sequence>
<evidence type="ECO:0000313" key="3">
    <source>
        <dbReference type="Proteomes" id="UP001175271"/>
    </source>
</evidence>
<keyword evidence="3" id="KW-1185">Reference proteome</keyword>
<dbReference type="Proteomes" id="UP001175271">
    <property type="component" value="Unassembled WGS sequence"/>
</dbReference>
<gene>
    <name evidence="2" type="ORF">QR680_017794</name>
</gene>
<evidence type="ECO:0000313" key="2">
    <source>
        <dbReference type="EMBL" id="KAK0405099.1"/>
    </source>
</evidence>
<comment type="caution">
    <text evidence="2">The sequence shown here is derived from an EMBL/GenBank/DDBJ whole genome shotgun (WGS) entry which is preliminary data.</text>
</comment>
<name>A0AA39HI29_9BILA</name>
<accession>A0AA39HI29</accession>
<keyword evidence="1" id="KW-0812">Transmembrane</keyword>
<organism evidence="2 3">
    <name type="scientific">Steinernema hermaphroditum</name>
    <dbReference type="NCBI Taxonomy" id="289476"/>
    <lineage>
        <taxon>Eukaryota</taxon>
        <taxon>Metazoa</taxon>
        <taxon>Ecdysozoa</taxon>
        <taxon>Nematoda</taxon>
        <taxon>Chromadorea</taxon>
        <taxon>Rhabditida</taxon>
        <taxon>Tylenchina</taxon>
        <taxon>Panagrolaimomorpha</taxon>
        <taxon>Strongyloidoidea</taxon>
        <taxon>Steinernematidae</taxon>
        <taxon>Steinernema</taxon>
    </lineage>
</organism>
<dbReference type="AlphaFoldDB" id="A0AA39HI29"/>
<keyword evidence="1" id="KW-0472">Membrane</keyword>
<proteinExistence type="predicted"/>
<evidence type="ECO:0000256" key="1">
    <source>
        <dbReference type="SAM" id="Phobius"/>
    </source>
</evidence>
<reference evidence="2" key="1">
    <citation type="submission" date="2023-06" db="EMBL/GenBank/DDBJ databases">
        <title>Genomic analysis of the entomopathogenic nematode Steinernema hermaphroditum.</title>
        <authorList>
            <person name="Schwarz E.M."/>
            <person name="Heppert J.K."/>
            <person name="Baniya A."/>
            <person name="Schwartz H.T."/>
            <person name="Tan C.-H."/>
            <person name="Antoshechkin I."/>
            <person name="Sternberg P.W."/>
            <person name="Goodrich-Blair H."/>
            <person name="Dillman A.R."/>
        </authorList>
    </citation>
    <scope>NUCLEOTIDE SEQUENCE</scope>
    <source>
        <strain evidence="2">PS9179</strain>
        <tissue evidence="2">Whole animal</tissue>
    </source>
</reference>
<dbReference type="EMBL" id="JAUCMV010000004">
    <property type="protein sequence ID" value="KAK0405099.1"/>
    <property type="molecule type" value="Genomic_DNA"/>
</dbReference>
<keyword evidence="1" id="KW-1133">Transmembrane helix</keyword>
<protein>
    <submittedName>
        <fullName evidence="2">Uncharacterized protein</fullName>
    </submittedName>
</protein>